<evidence type="ECO:0000313" key="3">
    <source>
        <dbReference type="EMBL" id="MBO8431957.1"/>
    </source>
</evidence>
<name>A0A9D9DQ13_9BACT</name>
<sequence length="629" mass="68078">MKKLLTMVAAVSAALFFTKADAQVRTYFEDSFAPNGPSASYWNASASTEIDAEVGPLYLVGYQDGSVMGGWVYDPNGDIIVDQYQRPTATTPLEGEYLFVTQPFTLESGAVENIFSFDYLYMALDAATADTKNFGLKVRETGGEWATVSTVYEAGASLAVEDQGTMTATLPAEYAGKEVELAMFCENSDDVSFAFLFNNVVFAAWSSETRLMAELHPALVTPENPGVEMFLRNGGTATISSVEMSYQIGGNPVATSTLDMNLSMGEEIEETLALSVEGLTVGQVYDLKIWNSSLNGAAVAEPDTLECSFRYSNGGDYGKHVPLVEVFTANWCGYCPAMNRAIDPVIEGYLPLKQVSIAKYQGNGDSYSTTEGSQRESLYGVAGYPTPIYNGMEAISSWSGTYSGITSALRERIAEDSEKDAVLSIVYDKVELDSTAGTLSFSFTVTSAVSFSANLTPVVLEGMTTGNRGTNGEREFYHVVMDMPDGGLGKETEFRAGEPLSFDYEVNMASTNVEEYGDLELLVIVQNNDRGEVYQTASFDLSSDNVANEQAEQLPGVVLYPNPARDYAILSGLNNATVQIFDLTGRMVYEVAGADAMIELPVEGFNAGSYIIRISQDGKTAVRRLNVVR</sequence>
<dbReference type="Pfam" id="PF18962">
    <property type="entry name" value="Por_Secre_tail"/>
    <property type="match status" value="1"/>
</dbReference>
<reference evidence="3" key="2">
    <citation type="journal article" date="2021" name="PeerJ">
        <title>Extensive microbial diversity within the chicken gut microbiome revealed by metagenomics and culture.</title>
        <authorList>
            <person name="Gilroy R."/>
            <person name="Ravi A."/>
            <person name="Getino M."/>
            <person name="Pursley I."/>
            <person name="Horton D.L."/>
            <person name="Alikhan N.F."/>
            <person name="Baker D."/>
            <person name="Gharbi K."/>
            <person name="Hall N."/>
            <person name="Watson M."/>
            <person name="Adriaenssens E.M."/>
            <person name="Foster-Nyarko E."/>
            <person name="Jarju S."/>
            <person name="Secka A."/>
            <person name="Antonio M."/>
            <person name="Oren A."/>
            <person name="Chaudhuri R.R."/>
            <person name="La Ragione R."/>
            <person name="Hildebrand F."/>
            <person name="Pallen M.J."/>
        </authorList>
    </citation>
    <scope>NUCLEOTIDE SEQUENCE</scope>
    <source>
        <strain evidence="3">2889</strain>
    </source>
</reference>
<dbReference type="SUPFAM" id="SSF52833">
    <property type="entry name" value="Thioredoxin-like"/>
    <property type="match status" value="1"/>
</dbReference>
<dbReference type="Gene3D" id="3.40.30.10">
    <property type="entry name" value="Glutaredoxin"/>
    <property type="match status" value="1"/>
</dbReference>
<feature type="chain" id="PRO_5039133346" evidence="1">
    <location>
        <begin position="23"/>
        <end position="629"/>
    </location>
</feature>
<evidence type="ECO:0000256" key="1">
    <source>
        <dbReference type="SAM" id="SignalP"/>
    </source>
</evidence>
<dbReference type="InterPro" id="IPR036249">
    <property type="entry name" value="Thioredoxin-like_sf"/>
</dbReference>
<proteinExistence type="predicted"/>
<dbReference type="Proteomes" id="UP000823612">
    <property type="component" value="Unassembled WGS sequence"/>
</dbReference>
<reference evidence="3" key="1">
    <citation type="submission" date="2020-10" db="EMBL/GenBank/DDBJ databases">
        <authorList>
            <person name="Gilroy R."/>
        </authorList>
    </citation>
    <scope>NUCLEOTIDE SEQUENCE</scope>
    <source>
        <strain evidence="3">2889</strain>
    </source>
</reference>
<feature type="domain" description="Secretion system C-terminal sorting" evidence="2">
    <location>
        <begin position="559"/>
        <end position="625"/>
    </location>
</feature>
<dbReference type="NCBIfam" id="TIGR04183">
    <property type="entry name" value="Por_Secre_tail"/>
    <property type="match status" value="1"/>
</dbReference>
<keyword evidence="1" id="KW-0732">Signal</keyword>
<gene>
    <name evidence="3" type="ORF">IAB08_01510</name>
</gene>
<dbReference type="InterPro" id="IPR026444">
    <property type="entry name" value="Secre_tail"/>
</dbReference>
<dbReference type="AlphaFoldDB" id="A0A9D9DQ13"/>
<protein>
    <submittedName>
        <fullName evidence="3">T9SS type A sorting domain-containing protein</fullName>
    </submittedName>
</protein>
<feature type="signal peptide" evidence="1">
    <location>
        <begin position="1"/>
        <end position="22"/>
    </location>
</feature>
<comment type="caution">
    <text evidence="3">The sequence shown here is derived from an EMBL/GenBank/DDBJ whole genome shotgun (WGS) entry which is preliminary data.</text>
</comment>
<evidence type="ECO:0000259" key="2">
    <source>
        <dbReference type="Pfam" id="PF18962"/>
    </source>
</evidence>
<evidence type="ECO:0000313" key="4">
    <source>
        <dbReference type="Proteomes" id="UP000823612"/>
    </source>
</evidence>
<accession>A0A9D9DQ13</accession>
<dbReference type="EMBL" id="JADIMZ010000021">
    <property type="protein sequence ID" value="MBO8431957.1"/>
    <property type="molecule type" value="Genomic_DNA"/>
</dbReference>
<organism evidence="3 4">
    <name type="scientific">Candidatus Pullibacteroides excrementavium</name>
    <dbReference type="NCBI Taxonomy" id="2840905"/>
    <lineage>
        <taxon>Bacteria</taxon>
        <taxon>Pseudomonadati</taxon>
        <taxon>Bacteroidota</taxon>
        <taxon>Bacteroidia</taxon>
        <taxon>Bacteroidales</taxon>
        <taxon>Candidatus Pullibacteroides</taxon>
    </lineage>
</organism>